<organism evidence="2 3">
    <name type="scientific">Micromonas commoda (strain RCC299 / NOUM17 / CCMP2709)</name>
    <name type="common">Picoplanktonic green alga</name>
    <dbReference type="NCBI Taxonomy" id="296587"/>
    <lineage>
        <taxon>Eukaryota</taxon>
        <taxon>Viridiplantae</taxon>
        <taxon>Chlorophyta</taxon>
        <taxon>Mamiellophyceae</taxon>
        <taxon>Mamiellales</taxon>
        <taxon>Mamiellaceae</taxon>
        <taxon>Micromonas</taxon>
    </lineage>
</organism>
<dbReference type="Proteomes" id="UP000002009">
    <property type="component" value="Chromosome 16"/>
</dbReference>
<evidence type="ECO:0000313" key="2">
    <source>
        <dbReference type="EMBL" id="ACO67996.1"/>
    </source>
</evidence>
<sequence length="672" mass="73818">MSRAGKWRLNRRSLFPRNFRKPVRKLRYTALSEEKEEWGNGELAGAFWNLWFFFFSTCCQLPVREELSGLFGKNFHRRANSNRSRLIRRRSEILCDPEIFCGRICEKLLTQMSSNSPQKSAEVCLSDAPATRYSSHDMTNSHEKTRPHCSTLLHTAPHTAPHEPPANVLIDQNLRAGSALGFHDARIIPVGDPQSVMELYGSDDGFLRDSGRTRRGPPKALRASDVLGDDTRPFGAFDAADTRSERGPMARAETPGAPILKIDPQDRKKVKGVKAACHKFINLEETRPLADSVQIKQIKQASTRSVGKKACAAAAGSTSEVARGDAIRVKEFRGGSWHGGNHAGSLLKVAGLFRCKSERNIRAIIEQHSAKGVPCSITATLDSIDGGFTPAQLESGDLGVKLECGAVDSTEPAPVPSMSRMPSHLANTTSREGSEGSSGPTPPPRARRGKEKQRSNLTRALPADDPLDSPRINAALFPRSAVSRGPACPKEPRGHFDVTVKMVGTMDEHPAYSSEKERTLSLEHARRLGRYLAERTIEGTLDEAEQIYGKTSQMWKEAGSVVEERDGVPRHFPPREEHQPPYIQVCIRGNPDANFDAVGEGCDDEIRRLCTDGVVGVPAEDEGDIHGSGRSTAVAEPPPLQTYFRDAMDDLDFLLPDVLLDAGLHQHESMPP</sequence>
<evidence type="ECO:0000256" key="1">
    <source>
        <dbReference type="SAM" id="MobiDB-lite"/>
    </source>
</evidence>
<evidence type="ECO:0000313" key="3">
    <source>
        <dbReference type="Proteomes" id="UP000002009"/>
    </source>
</evidence>
<reference evidence="2 3" key="1">
    <citation type="journal article" date="2009" name="Science">
        <title>Green evolution and dynamic adaptations revealed by genomes of the marine picoeukaryotes Micromonas.</title>
        <authorList>
            <person name="Worden A.Z."/>
            <person name="Lee J.H."/>
            <person name="Mock T."/>
            <person name="Rouze P."/>
            <person name="Simmons M.P."/>
            <person name="Aerts A.L."/>
            <person name="Allen A.E."/>
            <person name="Cuvelier M.L."/>
            <person name="Derelle E."/>
            <person name="Everett M.V."/>
            <person name="Foulon E."/>
            <person name="Grimwood J."/>
            <person name="Gundlach H."/>
            <person name="Henrissat B."/>
            <person name="Napoli C."/>
            <person name="McDonald S.M."/>
            <person name="Parker M.S."/>
            <person name="Rombauts S."/>
            <person name="Salamov A."/>
            <person name="Von Dassow P."/>
            <person name="Badger J.H."/>
            <person name="Coutinho P.M."/>
            <person name="Demir E."/>
            <person name="Dubchak I."/>
            <person name="Gentemann C."/>
            <person name="Eikrem W."/>
            <person name="Gready J.E."/>
            <person name="John U."/>
            <person name="Lanier W."/>
            <person name="Lindquist E.A."/>
            <person name="Lucas S."/>
            <person name="Mayer K.F."/>
            <person name="Moreau H."/>
            <person name="Not F."/>
            <person name="Otillar R."/>
            <person name="Panaud O."/>
            <person name="Pangilinan J."/>
            <person name="Paulsen I."/>
            <person name="Piegu B."/>
            <person name="Poliakov A."/>
            <person name="Robbens S."/>
            <person name="Schmutz J."/>
            <person name="Toulza E."/>
            <person name="Wyss T."/>
            <person name="Zelensky A."/>
            <person name="Zhou K."/>
            <person name="Armbrust E.V."/>
            <person name="Bhattacharya D."/>
            <person name="Goodenough U.W."/>
            <person name="Van de Peer Y."/>
            <person name="Grigoriev I.V."/>
        </authorList>
    </citation>
    <scope>NUCLEOTIDE SEQUENCE [LARGE SCALE GENOMIC DNA]</scope>
    <source>
        <strain evidence="3">RCC299 / NOUM17</strain>
    </source>
</reference>
<dbReference type="KEGG" id="mis:MICPUN_64847"/>
<dbReference type="InParanoid" id="C1EJ87"/>
<accession>C1EJ87</accession>
<dbReference type="AlphaFoldDB" id="C1EJ87"/>
<dbReference type="RefSeq" id="XP_002506738.1">
    <property type="nucleotide sequence ID" value="XM_002506692.1"/>
</dbReference>
<keyword evidence="3" id="KW-1185">Reference proteome</keyword>
<feature type="compositionally biased region" description="Low complexity" evidence="1">
    <location>
        <begin position="428"/>
        <end position="439"/>
    </location>
</feature>
<feature type="region of interest" description="Disordered" evidence="1">
    <location>
        <begin position="208"/>
        <end position="228"/>
    </location>
</feature>
<feature type="region of interest" description="Disordered" evidence="1">
    <location>
        <begin position="407"/>
        <end position="470"/>
    </location>
</feature>
<protein>
    <submittedName>
        <fullName evidence="2">Uncharacterized protein</fullName>
    </submittedName>
</protein>
<gene>
    <name evidence="2" type="ORF">MICPUN_64847</name>
</gene>
<dbReference type="EMBL" id="CP001334">
    <property type="protein sequence ID" value="ACO67996.1"/>
    <property type="molecule type" value="Genomic_DNA"/>
</dbReference>
<dbReference type="GeneID" id="8249816"/>
<proteinExistence type="predicted"/>
<name>C1EJ87_MICCC</name>